<dbReference type="InterPro" id="IPR036388">
    <property type="entry name" value="WH-like_DNA-bd_sf"/>
</dbReference>
<evidence type="ECO:0000313" key="5">
    <source>
        <dbReference type="Proteomes" id="UP000664701"/>
    </source>
</evidence>
<feature type="domain" description="PRD" evidence="3">
    <location>
        <begin position="284"/>
        <end position="391"/>
    </location>
</feature>
<dbReference type="Pfam" id="PF08279">
    <property type="entry name" value="HTH_11"/>
    <property type="match status" value="1"/>
</dbReference>
<dbReference type="EMBL" id="CP147251">
    <property type="protein sequence ID" value="WYJ77138.1"/>
    <property type="molecule type" value="Genomic_DNA"/>
</dbReference>
<evidence type="ECO:0000256" key="1">
    <source>
        <dbReference type="ARBA" id="ARBA00022737"/>
    </source>
</evidence>
<dbReference type="PANTHER" id="PTHR30185">
    <property type="entry name" value="CRYPTIC BETA-GLUCOSIDE BGL OPERON ANTITERMINATOR"/>
    <property type="match status" value="1"/>
</dbReference>
<dbReference type="Proteomes" id="UP000664701">
    <property type="component" value="Chromosome"/>
</dbReference>
<feature type="domain" description="PRD" evidence="3">
    <location>
        <begin position="170"/>
        <end position="282"/>
    </location>
</feature>
<reference evidence="4 5" key="1">
    <citation type="submission" date="2024-03" db="EMBL/GenBank/DDBJ databases">
        <title>The Genome Sequence of Enterococcus sp. DIV2402.</title>
        <authorList>
            <consortium name="The Broad Institute Genomics Platform"/>
            <consortium name="The Broad Institute Microbial Omics Core"/>
            <consortium name="The Broad Institute Genomic Center for Infectious Diseases"/>
            <person name="Earl A."/>
            <person name="Manson A."/>
            <person name="Gilmore M."/>
            <person name="Schwartman J."/>
            <person name="Shea T."/>
            <person name="Abouelleil A."/>
            <person name="Cao P."/>
            <person name="Chapman S."/>
            <person name="Cusick C."/>
            <person name="Young S."/>
            <person name="Neafsey D."/>
            <person name="Nusbaum C."/>
            <person name="Birren B."/>
        </authorList>
    </citation>
    <scope>NUCLEOTIDE SEQUENCE [LARGE SCALE GENOMIC DNA]</scope>
    <source>
        <strain evidence="4 5">DIV2402</strain>
    </source>
</reference>
<dbReference type="InterPro" id="IPR011608">
    <property type="entry name" value="PRD"/>
</dbReference>
<name>A0ABZ2SMU6_9ENTE</name>
<protein>
    <submittedName>
        <fullName evidence="4">Lichenan operon transcriptional antiterminator</fullName>
    </submittedName>
</protein>
<dbReference type="InterPro" id="IPR036634">
    <property type="entry name" value="PRD_sf"/>
</dbReference>
<proteinExistence type="predicted"/>
<keyword evidence="5" id="KW-1185">Reference proteome</keyword>
<dbReference type="SUPFAM" id="SSF63520">
    <property type="entry name" value="PTS-regulatory domain, PRD"/>
    <property type="match status" value="2"/>
</dbReference>
<organism evidence="4 5">
    <name type="scientific">Candidatus Enterococcus lowellii</name>
    <dbReference type="NCBI Taxonomy" id="2230877"/>
    <lineage>
        <taxon>Bacteria</taxon>
        <taxon>Bacillati</taxon>
        <taxon>Bacillota</taxon>
        <taxon>Bacilli</taxon>
        <taxon>Lactobacillales</taxon>
        <taxon>Enterococcaceae</taxon>
        <taxon>Enterococcus</taxon>
    </lineage>
</organism>
<dbReference type="InterPro" id="IPR050661">
    <property type="entry name" value="BglG_antiterminators"/>
</dbReference>
<dbReference type="Gene3D" id="3.40.930.10">
    <property type="entry name" value="Mannitol-specific EII, Chain A"/>
    <property type="match status" value="1"/>
</dbReference>
<dbReference type="PANTHER" id="PTHR30185:SF13">
    <property type="entry name" value="LICABCH OPERON REGULATOR-RELATED"/>
    <property type="match status" value="1"/>
</dbReference>
<dbReference type="Pfam" id="PF00359">
    <property type="entry name" value="PTS_EIIA_2"/>
    <property type="match status" value="1"/>
</dbReference>
<dbReference type="PROSITE" id="PS51094">
    <property type="entry name" value="PTS_EIIA_TYPE_2"/>
    <property type="match status" value="1"/>
</dbReference>
<dbReference type="SUPFAM" id="SSF46785">
    <property type="entry name" value="Winged helix' DNA-binding domain"/>
    <property type="match status" value="1"/>
</dbReference>
<dbReference type="RefSeq" id="WP_207940696.1">
    <property type="nucleotide sequence ID" value="NZ_CP147251.1"/>
</dbReference>
<evidence type="ECO:0000259" key="2">
    <source>
        <dbReference type="PROSITE" id="PS51094"/>
    </source>
</evidence>
<accession>A0ABZ2SMU6</accession>
<evidence type="ECO:0000259" key="3">
    <source>
        <dbReference type="PROSITE" id="PS51372"/>
    </source>
</evidence>
<keyword evidence="1" id="KW-0677">Repeat</keyword>
<gene>
    <name evidence="4" type="ORF">DOK78_001776</name>
</gene>
<dbReference type="Gene3D" id="1.10.10.10">
    <property type="entry name" value="Winged helix-like DNA-binding domain superfamily/Winged helix DNA-binding domain"/>
    <property type="match status" value="2"/>
</dbReference>
<dbReference type="InterPro" id="IPR002178">
    <property type="entry name" value="PTS_EIIA_type-2_dom"/>
</dbReference>
<dbReference type="PROSITE" id="PS51372">
    <property type="entry name" value="PRD_2"/>
    <property type="match status" value="2"/>
</dbReference>
<sequence>MNIELLKALQSGNITSMEQLKEILLFSESKIRELLKELRKDGEKNGFSIVTVSKRGYFLQVSNEEVFEKYIVDQTNNFQQNMNRKNYRISLILFLLLQNTGYISLDQIAEIIDVSRSTVINDMEDVRKQLNQHHLELDSKVHYGTKVIGNEKDIRQLLSKISGEIVASEFLPLEFFDFIKELDFTAETDYFVTLLNDYHIVMSNNAIESILFHIKILVYRVMQGNYLNEIEINRSMIDESLYTITKKIISFIEKKYDITISDEEIDLVASQIFGKASSENVPSKQKLELETSIKEVLNKIDQDFATTFSQDESLLDNLLLHIAPLIMRVSYGLTLSDPLVGFVSIQYMSAFLIALRFIDYYDELKNYELSRDEIGYLALHFATHIEKENQEKLQSIKTIAFIVDHMRGSTTLAKTKLHYMFPYANIVVVPFAAINKHSWEDVELVISTRPLNQISYKNKLILINESLTDKELKKLKDKVLFGDLDYTAKTLTVKNLFYKELFLVKEDGEYLNLIQEMCEKMVLKGYAKEGFTNSVIEREMRFSTIYENGIAAPHSLTQMANIDSIGVILLKNSIYHLGKDVRCIFVLNVQKGHLLLHQEISDFIVRIMKDINKVKLLQLSETYPNFKAFIKDYI</sequence>
<dbReference type="InterPro" id="IPR036390">
    <property type="entry name" value="WH_DNA-bd_sf"/>
</dbReference>
<dbReference type="Pfam" id="PF00874">
    <property type="entry name" value="PRD"/>
    <property type="match status" value="2"/>
</dbReference>
<evidence type="ECO:0000313" key="4">
    <source>
        <dbReference type="EMBL" id="WYJ77138.1"/>
    </source>
</evidence>
<dbReference type="InterPro" id="IPR013196">
    <property type="entry name" value="HTH_11"/>
</dbReference>
<feature type="domain" description="PTS EIIA type-2" evidence="2">
    <location>
        <begin position="494"/>
        <end position="633"/>
    </location>
</feature>
<dbReference type="Gene3D" id="1.10.1790.10">
    <property type="entry name" value="PRD domain"/>
    <property type="match status" value="2"/>
</dbReference>
<dbReference type="InterPro" id="IPR016152">
    <property type="entry name" value="PTrfase/Anion_transptr"/>
</dbReference>
<dbReference type="SUPFAM" id="SSF55804">
    <property type="entry name" value="Phoshotransferase/anion transport protein"/>
    <property type="match status" value="1"/>
</dbReference>